<gene>
    <name evidence="2" type="ORF">CC77DRAFT_263688</name>
</gene>
<reference evidence="2 3" key="1">
    <citation type="submission" date="2016-05" db="EMBL/GenBank/DDBJ databases">
        <title>Comparative analysis of secretome profiles of manganese(II)-oxidizing ascomycete fungi.</title>
        <authorList>
            <consortium name="DOE Joint Genome Institute"/>
            <person name="Zeiner C.A."/>
            <person name="Purvine S.O."/>
            <person name="Zink E.M."/>
            <person name="Wu S."/>
            <person name="Pasa-Tolic L."/>
            <person name="Chaput D.L."/>
            <person name="Haridas S."/>
            <person name="Grigoriev I.V."/>
            <person name="Santelli C.M."/>
            <person name="Hansel C.M."/>
        </authorList>
    </citation>
    <scope>NUCLEOTIDE SEQUENCE [LARGE SCALE GENOMIC DNA]</scope>
    <source>
        <strain evidence="2 3">SRC1lrK2f</strain>
    </source>
</reference>
<sequence>MCNSRPNKYITRPCEMLRKFSSRVSAHPSAGSHSQSSRSSQEASPSPVQTSHSSHRTSHTSTLTPKPLFYDSRLSAQAARISDQPPYSTASASPHTSDFAPYSTVFTHRSSAQSRDPTTQTPRSSTSAPQGLTNHPLSLPPTTPHDDIAWAEHDDLLHSLTVRASDLDQLALAAEARWKAAEGLLPPSEHHTIGRAASVPTLREIHLLLARIDLLVREERKWRDECMPRNPREKYPAWASVYSQVMGVGVGRGLRPWDVVKELDVRMERLLEKVKRL</sequence>
<feature type="compositionally biased region" description="Low complexity" evidence="1">
    <location>
        <begin position="25"/>
        <end position="52"/>
    </location>
</feature>
<evidence type="ECO:0000313" key="2">
    <source>
        <dbReference type="EMBL" id="OAG17578.1"/>
    </source>
</evidence>
<feature type="region of interest" description="Disordered" evidence="1">
    <location>
        <begin position="20"/>
        <end position="146"/>
    </location>
</feature>
<feature type="compositionally biased region" description="Polar residues" evidence="1">
    <location>
        <begin position="104"/>
        <end position="136"/>
    </location>
</feature>
<evidence type="ECO:0000313" key="3">
    <source>
        <dbReference type="Proteomes" id="UP000077248"/>
    </source>
</evidence>
<feature type="compositionally biased region" description="Polar residues" evidence="1">
    <location>
        <begin position="85"/>
        <end position="96"/>
    </location>
</feature>
<proteinExistence type="predicted"/>
<dbReference type="KEGG" id="aalt:CC77DRAFT_263688"/>
<dbReference type="AlphaFoldDB" id="A0A177DDC5"/>
<accession>A0A177DDC5</accession>
<name>A0A177DDC5_ALTAL</name>
<protein>
    <submittedName>
        <fullName evidence="2">Uncharacterized protein</fullName>
    </submittedName>
</protein>
<keyword evidence="3" id="KW-1185">Reference proteome</keyword>
<dbReference type="RefSeq" id="XP_018382999.1">
    <property type="nucleotide sequence ID" value="XM_018530910.1"/>
</dbReference>
<organism evidence="2 3">
    <name type="scientific">Alternaria alternata</name>
    <name type="common">Alternaria rot fungus</name>
    <name type="synonym">Torula alternata</name>
    <dbReference type="NCBI Taxonomy" id="5599"/>
    <lineage>
        <taxon>Eukaryota</taxon>
        <taxon>Fungi</taxon>
        <taxon>Dikarya</taxon>
        <taxon>Ascomycota</taxon>
        <taxon>Pezizomycotina</taxon>
        <taxon>Dothideomycetes</taxon>
        <taxon>Pleosporomycetidae</taxon>
        <taxon>Pleosporales</taxon>
        <taxon>Pleosporineae</taxon>
        <taxon>Pleosporaceae</taxon>
        <taxon>Alternaria</taxon>
        <taxon>Alternaria sect. Alternaria</taxon>
        <taxon>Alternaria alternata complex</taxon>
    </lineage>
</organism>
<dbReference type="Proteomes" id="UP000077248">
    <property type="component" value="Unassembled WGS sequence"/>
</dbReference>
<dbReference type="VEuPathDB" id="FungiDB:CC77DRAFT_263688"/>
<evidence type="ECO:0000256" key="1">
    <source>
        <dbReference type="SAM" id="MobiDB-lite"/>
    </source>
</evidence>
<dbReference type="EMBL" id="KV441486">
    <property type="protein sequence ID" value="OAG17578.1"/>
    <property type="molecule type" value="Genomic_DNA"/>
</dbReference>
<dbReference type="GeneID" id="29116504"/>